<evidence type="ECO:0000313" key="2">
    <source>
        <dbReference type="Proteomes" id="UP001431783"/>
    </source>
</evidence>
<dbReference type="EMBL" id="JARQZJ010000138">
    <property type="protein sequence ID" value="KAK9892749.1"/>
    <property type="molecule type" value="Genomic_DNA"/>
</dbReference>
<accession>A0AAW1VGL8</accession>
<protein>
    <submittedName>
        <fullName evidence="1">Uncharacterized protein</fullName>
    </submittedName>
</protein>
<sequence>MVVEKVLKKMELKNCEAAICSYINENNLPISSIEPLIELIESLPEKAITSQMSLAKQKDTNDIRNDYALGLFIDFNWMFQADYLEFSELKTEELIKTFPLNFMNRIYVKQTPANQINPHQTEEHLELKRIYLGVDATHSLTEVENKENCEVQKIFQ</sequence>
<keyword evidence="2" id="KW-1185">Reference proteome</keyword>
<reference evidence="1 2" key="1">
    <citation type="submission" date="2023-03" db="EMBL/GenBank/DDBJ databases">
        <title>Genome insight into feeding habits of ladybird beetles.</title>
        <authorList>
            <person name="Li H.-S."/>
            <person name="Huang Y.-H."/>
            <person name="Pang H."/>
        </authorList>
    </citation>
    <scope>NUCLEOTIDE SEQUENCE [LARGE SCALE GENOMIC DNA]</scope>
    <source>
        <strain evidence="1">SYSU_2023b</strain>
        <tissue evidence="1">Whole body</tissue>
    </source>
</reference>
<evidence type="ECO:0000313" key="1">
    <source>
        <dbReference type="EMBL" id="KAK9892749.1"/>
    </source>
</evidence>
<dbReference type="Proteomes" id="UP001431783">
    <property type="component" value="Unassembled WGS sequence"/>
</dbReference>
<gene>
    <name evidence="1" type="ORF">WA026_021942</name>
</gene>
<organism evidence="1 2">
    <name type="scientific">Henosepilachna vigintioctopunctata</name>
    <dbReference type="NCBI Taxonomy" id="420089"/>
    <lineage>
        <taxon>Eukaryota</taxon>
        <taxon>Metazoa</taxon>
        <taxon>Ecdysozoa</taxon>
        <taxon>Arthropoda</taxon>
        <taxon>Hexapoda</taxon>
        <taxon>Insecta</taxon>
        <taxon>Pterygota</taxon>
        <taxon>Neoptera</taxon>
        <taxon>Endopterygota</taxon>
        <taxon>Coleoptera</taxon>
        <taxon>Polyphaga</taxon>
        <taxon>Cucujiformia</taxon>
        <taxon>Coccinelloidea</taxon>
        <taxon>Coccinellidae</taxon>
        <taxon>Epilachninae</taxon>
        <taxon>Epilachnini</taxon>
        <taxon>Henosepilachna</taxon>
    </lineage>
</organism>
<comment type="caution">
    <text evidence="1">The sequence shown here is derived from an EMBL/GenBank/DDBJ whole genome shotgun (WGS) entry which is preliminary data.</text>
</comment>
<proteinExistence type="predicted"/>
<dbReference type="AlphaFoldDB" id="A0AAW1VGL8"/>
<name>A0AAW1VGL8_9CUCU</name>